<accession>E8Z734</accession>
<evidence type="ECO:0000256" key="1">
    <source>
        <dbReference type="SAM" id="Phobius"/>
    </source>
</evidence>
<name>E8Z734_KARVE</name>
<keyword evidence="1" id="KW-1133">Transmembrane helix</keyword>
<reference evidence="2" key="2">
    <citation type="book" date="2010" name="PROCEEDINGS OF 13TH INTERNATIONAL CONFERENCE ON HARMFUL ALGAE" publisher="International Society For The Study of Harmful Algae" city="Hong Kong, China">
        <title>Dinoflagellate meta-transcriptomics enabled by spliced leader.</title>
        <editorList>
            <person name="Unknown A."/>
        </editorList>
        <authorList>
            <person name="Lin S."/>
            <person name="Zhang H."/>
        </authorList>
    </citation>
    <scope>NUCLEOTIDE SEQUENCE</scope>
    <source>
        <strain evidence="2">CCMP1975</strain>
    </source>
</reference>
<feature type="transmembrane region" description="Helical" evidence="1">
    <location>
        <begin position="131"/>
        <end position="153"/>
    </location>
</feature>
<dbReference type="EMBL" id="FJ600256">
    <property type="protein sequence ID" value="ACU45264.1"/>
    <property type="molecule type" value="mRNA"/>
</dbReference>
<protein>
    <submittedName>
        <fullName evidence="2">Uncharacterized protein</fullName>
    </submittedName>
</protein>
<keyword evidence="1" id="KW-0472">Membrane</keyword>
<reference evidence="2" key="1">
    <citation type="submission" date="2008-12" db="EMBL/GenBank/DDBJ databases">
        <authorList>
            <person name="Zhang H."/>
            <person name="Lin S."/>
        </authorList>
    </citation>
    <scope>NUCLEOTIDE SEQUENCE</scope>
    <source>
        <strain evidence="2">CCMP1975</strain>
    </source>
</reference>
<proteinExistence type="evidence at transcript level"/>
<dbReference type="AlphaFoldDB" id="E8Z734"/>
<feature type="transmembrane region" description="Helical" evidence="1">
    <location>
        <begin position="66"/>
        <end position="87"/>
    </location>
</feature>
<organism evidence="2">
    <name type="scientific">Karlodinium veneficum</name>
    <name type="common">Dinoflagellate</name>
    <name type="synonym">Karlodinium micrum</name>
    <dbReference type="NCBI Taxonomy" id="407301"/>
    <lineage>
        <taxon>Eukaryota</taxon>
        <taxon>Sar</taxon>
        <taxon>Alveolata</taxon>
        <taxon>Dinophyceae</taxon>
        <taxon>Gymnodiniales</taxon>
        <taxon>Kareniaceae</taxon>
        <taxon>Karlodinium</taxon>
    </lineage>
</organism>
<evidence type="ECO:0000313" key="2">
    <source>
        <dbReference type="EMBL" id="ACU45264.1"/>
    </source>
</evidence>
<feature type="non-terminal residue" evidence="2">
    <location>
        <position position="1"/>
    </location>
</feature>
<sequence length="169" mass="18028">RQPRKPLQEANQSNDIMAPAHAKLGDATLKKPIVPSNLAGAEPLQKPKVSSAKPKSWIEMMKSCFFSYRAALALSLVGATVATYTLAFKMESQVFLDVLANLKTYVLPKVLEASAFAGELFSSGYNMAFQMPVNCTVGLAVGVVAAGVGAIGWKRIKGKVGWPSVKKTA</sequence>
<keyword evidence="1" id="KW-0812">Transmembrane</keyword>